<keyword evidence="2" id="KW-0862">Zinc</keyword>
<dbReference type="PROSITE" id="PS50089">
    <property type="entry name" value="ZF_RING_2"/>
    <property type="match status" value="1"/>
</dbReference>
<keyword evidence="1 3" id="KW-0863">Zinc-finger</keyword>
<protein>
    <submittedName>
        <fullName evidence="8">LOW QUALITY PROTEIN: E3 ubiquitin-protein ligase RNF103-like</fullName>
    </submittedName>
</protein>
<reference evidence="8" key="1">
    <citation type="submission" date="2025-08" db="UniProtKB">
        <authorList>
            <consortium name="RefSeq"/>
        </authorList>
    </citation>
    <scope>IDENTIFICATION</scope>
    <source>
        <tissue evidence="8">Gonads</tissue>
    </source>
</reference>
<dbReference type="GO" id="GO:0016567">
    <property type="term" value="P:protein ubiquitination"/>
    <property type="evidence" value="ECO:0007669"/>
    <property type="project" value="InterPro"/>
</dbReference>
<dbReference type="Gene3D" id="3.30.40.10">
    <property type="entry name" value="Zinc/RING finger domain, C3HC4 (zinc finger)"/>
    <property type="match status" value="1"/>
</dbReference>
<dbReference type="Pfam" id="PF13639">
    <property type="entry name" value="zf-RING_2"/>
    <property type="match status" value="1"/>
</dbReference>
<dbReference type="PANTHER" id="PTHR15302">
    <property type="entry name" value="E3 UBIQUITIN-PROTEIN LIGASE RNF103"/>
    <property type="match status" value="1"/>
</dbReference>
<dbReference type="RefSeq" id="XP_013383163.1">
    <property type="nucleotide sequence ID" value="XM_013527709.1"/>
</dbReference>
<dbReference type="GO" id="GO:0005783">
    <property type="term" value="C:endoplasmic reticulum"/>
    <property type="evidence" value="ECO:0007669"/>
    <property type="project" value="TreeGrafter"/>
</dbReference>
<dbReference type="InterPro" id="IPR013083">
    <property type="entry name" value="Znf_RING/FYVE/PHD"/>
</dbReference>
<dbReference type="PANTHER" id="PTHR15302:SF0">
    <property type="entry name" value="E3 UBIQUITIN-PROTEIN LIGASE RNF103"/>
    <property type="match status" value="1"/>
</dbReference>
<dbReference type="Proteomes" id="UP000085678">
    <property type="component" value="Unplaced"/>
</dbReference>
<dbReference type="InterPro" id="IPR001841">
    <property type="entry name" value="Znf_RING"/>
</dbReference>
<dbReference type="GO" id="GO:0008270">
    <property type="term" value="F:zinc ion binding"/>
    <property type="evidence" value="ECO:0007669"/>
    <property type="project" value="UniProtKB-KW"/>
</dbReference>
<sequence length="706" mass="81241">MYLKLLLLMIYILILFVLARILEAVSWYETGYLASKILDPMALSVRKLKLLLDQRGVSYAGVVEKRELKDLVDNMGEVTEGELDQACMHDETVQESSEGTNFTCGSHFYEQVEDTKDSVWLVQVVSSDEKPLIAEDDWKLIQTKVSRFGVRTGKFKCSLDRSLCQRKLWMTSRLVMALPHGYRAKDNVILRTYTGSTKVQAVFDWINQILATRIKRIHNWTDFSNDWYSYEDVKKRTEYPVRVVLYSKTVLPPMFFSALSVKFTGRVIFGLVVNSSLKPPNISDRLKLGEKEPLLHILTPERNYTYGSKSGEYYNYKSMELFLRTVVPEVNDLFIFFLFIVNICGMSSVFQNQDTLIRRLWRCLWTVVKYNCFLIFLWLPILAVFQFPWMKSMSEVGLKIIRIVNCTDFAGLLRKDLHFYISHKAIAVVIYLVLGWWQDVCGVKGNVDDQQADTNNNNVPWWAPVRLDNYLFRPSTSLTSPLNSQVDLEEGMEMLIERLAVPSFWLQPVISSDYVKDLPVWRFNGSFNSSGSEEEQTDVDVKQDIAPQSCEKCQLGNLIRHSRDDNVQNVSPHSASYIMDANYKCICGHQQPAQSTPEEKFVVRSNDGDKNNCGVEADTQSNVNNRKSRSPKRNRNGLPPGMLECSDCVICLDSYKIGNVLCGLPCGHSFHEECIMVWLSRDNHCCPVCRWPSYRAKPCRLHLHEE</sequence>
<accession>A0A1S3HAX6</accession>
<dbReference type="GO" id="GO:0036503">
    <property type="term" value="P:ERAD pathway"/>
    <property type="evidence" value="ECO:0007669"/>
    <property type="project" value="TreeGrafter"/>
</dbReference>
<dbReference type="GO" id="GO:0004842">
    <property type="term" value="F:ubiquitin-protein transferase activity"/>
    <property type="evidence" value="ECO:0007669"/>
    <property type="project" value="InterPro"/>
</dbReference>
<evidence type="ECO:0000256" key="4">
    <source>
        <dbReference type="SAM" id="MobiDB-lite"/>
    </source>
</evidence>
<keyword evidence="1 3" id="KW-0479">Metal-binding</keyword>
<feature type="region of interest" description="Disordered" evidence="4">
    <location>
        <begin position="610"/>
        <end position="636"/>
    </location>
</feature>
<keyword evidence="5" id="KW-0472">Membrane</keyword>
<evidence type="ECO:0000256" key="1">
    <source>
        <dbReference type="ARBA" id="ARBA00022771"/>
    </source>
</evidence>
<evidence type="ECO:0000259" key="6">
    <source>
        <dbReference type="PROSITE" id="PS50089"/>
    </source>
</evidence>
<evidence type="ECO:0000256" key="5">
    <source>
        <dbReference type="SAM" id="Phobius"/>
    </source>
</evidence>
<feature type="domain" description="RING-type" evidence="6">
    <location>
        <begin position="648"/>
        <end position="690"/>
    </location>
</feature>
<evidence type="ECO:0000256" key="3">
    <source>
        <dbReference type="PROSITE-ProRule" id="PRU00175"/>
    </source>
</evidence>
<dbReference type="AlphaFoldDB" id="A0A1S3HAX6"/>
<dbReference type="SUPFAM" id="SSF57850">
    <property type="entry name" value="RING/U-box"/>
    <property type="match status" value="1"/>
</dbReference>
<evidence type="ECO:0000256" key="2">
    <source>
        <dbReference type="ARBA" id="ARBA00022833"/>
    </source>
</evidence>
<dbReference type="OrthoDB" id="21204at2759"/>
<gene>
    <name evidence="8" type="primary">LOC106153678</name>
</gene>
<evidence type="ECO:0000313" key="8">
    <source>
        <dbReference type="RefSeq" id="XP_013383163.1"/>
    </source>
</evidence>
<dbReference type="InterPro" id="IPR042494">
    <property type="entry name" value="RNF103"/>
</dbReference>
<feature type="compositionally biased region" description="Basic residues" evidence="4">
    <location>
        <begin position="626"/>
        <end position="635"/>
    </location>
</feature>
<dbReference type="GeneID" id="106153678"/>
<dbReference type="STRING" id="7574.A0A1S3HAX6"/>
<dbReference type="KEGG" id="lak:106153678"/>
<feature type="transmembrane region" description="Helical" evidence="5">
    <location>
        <begin position="333"/>
        <end position="350"/>
    </location>
</feature>
<evidence type="ECO:0000313" key="7">
    <source>
        <dbReference type="Proteomes" id="UP000085678"/>
    </source>
</evidence>
<dbReference type="InParanoid" id="A0A1S3HAX6"/>
<proteinExistence type="predicted"/>
<keyword evidence="5" id="KW-1133">Transmembrane helix</keyword>
<name>A0A1S3HAX6_LINAN</name>
<feature type="transmembrane region" description="Helical" evidence="5">
    <location>
        <begin position="370"/>
        <end position="389"/>
    </location>
</feature>
<dbReference type="SMART" id="SM00184">
    <property type="entry name" value="RING"/>
    <property type="match status" value="1"/>
</dbReference>
<keyword evidence="5" id="KW-0812">Transmembrane</keyword>
<organism evidence="7 8">
    <name type="scientific">Lingula anatina</name>
    <name type="common">Brachiopod</name>
    <name type="synonym">Lingula unguis</name>
    <dbReference type="NCBI Taxonomy" id="7574"/>
    <lineage>
        <taxon>Eukaryota</taxon>
        <taxon>Metazoa</taxon>
        <taxon>Spiralia</taxon>
        <taxon>Lophotrochozoa</taxon>
        <taxon>Brachiopoda</taxon>
        <taxon>Linguliformea</taxon>
        <taxon>Lingulata</taxon>
        <taxon>Lingulida</taxon>
        <taxon>Linguloidea</taxon>
        <taxon>Lingulidae</taxon>
        <taxon>Lingula</taxon>
    </lineage>
</organism>
<keyword evidence="7" id="KW-1185">Reference proteome</keyword>
<dbReference type="CDD" id="cd16473">
    <property type="entry name" value="RING-H2_RNF103"/>
    <property type="match status" value="1"/>
</dbReference>